<evidence type="ECO:0000313" key="3">
    <source>
        <dbReference type="RefSeq" id="XP_065672058.1"/>
    </source>
</evidence>
<dbReference type="GeneID" id="136089891"/>
<reference evidence="3" key="1">
    <citation type="submission" date="2025-08" db="UniProtKB">
        <authorList>
            <consortium name="RefSeq"/>
        </authorList>
    </citation>
    <scope>IDENTIFICATION</scope>
</reference>
<dbReference type="PANTHER" id="PTHR36159:SF1">
    <property type="entry name" value="RETROVIRUS-RELATED POL POLYPROTEIN FROM TRANSPOSON 412-LIKE PROTEIN"/>
    <property type="match status" value="1"/>
</dbReference>
<evidence type="ECO:0000313" key="2">
    <source>
        <dbReference type="Proteomes" id="UP001652625"/>
    </source>
</evidence>
<feature type="domain" description="Double jelly roll-like" evidence="1">
    <location>
        <begin position="53"/>
        <end position="188"/>
    </location>
</feature>
<protein>
    <submittedName>
        <fullName evidence="3">Uncharacterized protein LOC136089891</fullName>
    </submittedName>
</protein>
<dbReference type="RefSeq" id="XP_065672058.1">
    <property type="nucleotide sequence ID" value="XM_065815986.1"/>
</dbReference>
<dbReference type="Pfam" id="PF21738">
    <property type="entry name" value="DJR-like_dom"/>
    <property type="match status" value="1"/>
</dbReference>
<evidence type="ECO:0000259" key="1">
    <source>
        <dbReference type="Pfam" id="PF21738"/>
    </source>
</evidence>
<dbReference type="PANTHER" id="PTHR36159">
    <property type="entry name" value="PROTEIN CBG23766"/>
    <property type="match status" value="1"/>
</dbReference>
<keyword evidence="2" id="KW-1185">Reference proteome</keyword>
<proteinExistence type="predicted"/>
<dbReference type="Proteomes" id="UP001652625">
    <property type="component" value="Chromosome 13"/>
</dbReference>
<organism evidence="2 3">
    <name type="scientific">Hydra vulgaris</name>
    <name type="common">Hydra</name>
    <name type="synonym">Hydra attenuata</name>
    <dbReference type="NCBI Taxonomy" id="6087"/>
    <lineage>
        <taxon>Eukaryota</taxon>
        <taxon>Metazoa</taxon>
        <taxon>Cnidaria</taxon>
        <taxon>Hydrozoa</taxon>
        <taxon>Hydroidolina</taxon>
        <taxon>Anthoathecata</taxon>
        <taxon>Aplanulata</taxon>
        <taxon>Hydridae</taxon>
        <taxon>Hydra</taxon>
    </lineage>
</organism>
<accession>A0ABM4DCF1</accession>
<name>A0ABM4DCF1_HYDVU</name>
<dbReference type="InterPro" id="IPR049512">
    <property type="entry name" value="DJR-like_dom"/>
</dbReference>
<sequence>MTTSEVLNFTEMPIVDNGIERFEFHEYEPVARTNLNSAGKIRINIEQQDLESDDDAVFKLAAAALGKVNLNKISLFIPHEIPSDVERINLYKSIESKVTLPVSFRARQCDTISVALSTTFSWRLSVKSSPEKPRYIIVAFQTSRDGDQNANALIFGHCDLKNMYIMLNQERYPAVDYNLSFPNQQFSRAYRDAALKQSERLKSSTIDVQIKATFNAAVPTDTEAIAVVISDRMIKFQLEGNKINVVY</sequence>
<gene>
    <name evidence="3" type="primary">LOC136089891</name>
</gene>